<organism evidence="2 3">
    <name type="scientific">Martelella mediterranea</name>
    <dbReference type="NCBI Taxonomy" id="293089"/>
    <lineage>
        <taxon>Bacteria</taxon>
        <taxon>Pseudomonadati</taxon>
        <taxon>Pseudomonadota</taxon>
        <taxon>Alphaproteobacteria</taxon>
        <taxon>Hyphomicrobiales</taxon>
        <taxon>Aurantimonadaceae</taxon>
        <taxon>Martelella</taxon>
    </lineage>
</organism>
<keyword evidence="3" id="KW-1185">Reference proteome</keyword>
<feature type="compositionally biased region" description="Basic residues" evidence="1">
    <location>
        <begin position="1"/>
        <end position="10"/>
    </location>
</feature>
<proteinExistence type="predicted"/>
<name>A0A4R3P2J1_9HYPH</name>
<evidence type="ECO:0000256" key="1">
    <source>
        <dbReference type="SAM" id="MobiDB-lite"/>
    </source>
</evidence>
<reference evidence="2 3" key="1">
    <citation type="submission" date="2019-03" db="EMBL/GenBank/DDBJ databases">
        <title>Freshwater and sediment microbial communities from various areas in North America, analyzing microbe dynamics in response to fracking.</title>
        <authorList>
            <person name="Lamendella R."/>
        </authorList>
    </citation>
    <scope>NUCLEOTIDE SEQUENCE [LARGE SCALE GENOMIC DNA]</scope>
    <source>
        <strain evidence="2 3">175.2</strain>
    </source>
</reference>
<dbReference type="AlphaFoldDB" id="A0A4R3P2J1"/>
<evidence type="ECO:0000313" key="3">
    <source>
        <dbReference type="Proteomes" id="UP000295097"/>
    </source>
</evidence>
<dbReference type="Proteomes" id="UP000295097">
    <property type="component" value="Unassembled WGS sequence"/>
</dbReference>
<feature type="compositionally biased region" description="Basic and acidic residues" evidence="1">
    <location>
        <begin position="51"/>
        <end position="60"/>
    </location>
</feature>
<comment type="caution">
    <text evidence="2">The sequence shown here is derived from an EMBL/GenBank/DDBJ whole genome shotgun (WGS) entry which is preliminary data.</text>
</comment>
<feature type="region of interest" description="Disordered" evidence="1">
    <location>
        <begin position="41"/>
        <end position="60"/>
    </location>
</feature>
<feature type="region of interest" description="Disordered" evidence="1">
    <location>
        <begin position="1"/>
        <end position="27"/>
    </location>
</feature>
<protein>
    <submittedName>
        <fullName evidence="2">Uncharacterized protein</fullName>
    </submittedName>
</protein>
<dbReference type="EMBL" id="SMAR01000007">
    <property type="protein sequence ID" value="TCT41153.1"/>
    <property type="molecule type" value="Genomic_DNA"/>
</dbReference>
<sequence length="60" mass="6736">MKSFRPHGRTGLRPDLRTGRARMPDARSGYVVLSATARRQRFGAPSAAKWRSHDSARTEP</sequence>
<accession>A0A4R3P2J1</accession>
<evidence type="ECO:0000313" key="2">
    <source>
        <dbReference type="EMBL" id="TCT41153.1"/>
    </source>
</evidence>
<feature type="compositionally biased region" description="Basic and acidic residues" evidence="1">
    <location>
        <begin position="12"/>
        <end position="25"/>
    </location>
</feature>
<gene>
    <name evidence="2" type="ORF">EDC90_1007130</name>
</gene>